<gene>
    <name evidence="1" type="ORF">DWW32_08260</name>
</gene>
<sequence length="274" mass="32122">MNELKYLYHYTNIETLALILKNRTIRFNSLDKMDDLQEQQTADINNIGQFCYISSWTDDSAESIPMWNMYASLNQGVRIKLRKNPFKTYKNYAKDLEKFQFNATSESDDSLPVYTNIPFVEMFDKGFYSAQIMKDDLLYKVEYTSDKNKLYPHILNDNADSFTLEIGLIGKYKNIHWKFQNEWRYILNIIPLNLNQPVAKSIQDFQLIANKMRLGLEKQPFPYYDMTISDEAFNEMEITLSPAISNGNRVIVENLIEKYNHSAKLEDSCLLGLI</sequence>
<dbReference type="Pfam" id="PF11185">
    <property type="entry name" value="DUF2971"/>
    <property type="match status" value="1"/>
</dbReference>
<evidence type="ECO:0000313" key="1">
    <source>
        <dbReference type="EMBL" id="RGU90779.1"/>
    </source>
</evidence>
<organism evidence="1 2">
    <name type="scientific">Holdemanella biformis</name>
    <dbReference type="NCBI Taxonomy" id="1735"/>
    <lineage>
        <taxon>Bacteria</taxon>
        <taxon>Bacillati</taxon>
        <taxon>Bacillota</taxon>
        <taxon>Erysipelotrichia</taxon>
        <taxon>Erysipelotrichales</taxon>
        <taxon>Erysipelotrichaceae</taxon>
        <taxon>Holdemanella</taxon>
    </lineage>
</organism>
<comment type="caution">
    <text evidence="1">The sequence shown here is derived from an EMBL/GenBank/DDBJ whole genome shotgun (WGS) entry which is preliminary data.</text>
</comment>
<protein>
    <submittedName>
        <fullName evidence="1">DUF2971 domain-containing protein</fullName>
    </submittedName>
</protein>
<dbReference type="GeneID" id="66579865"/>
<dbReference type="InterPro" id="IPR021352">
    <property type="entry name" value="DUF2971"/>
</dbReference>
<name>A0A395W958_9FIRM</name>
<dbReference type="RefSeq" id="WP_118325436.1">
    <property type="nucleotide sequence ID" value="NZ_QRYH01000014.1"/>
</dbReference>
<dbReference type="EMBL" id="QRYQ01000015">
    <property type="protein sequence ID" value="RGU90779.1"/>
    <property type="molecule type" value="Genomic_DNA"/>
</dbReference>
<accession>A0A395W958</accession>
<dbReference type="Proteomes" id="UP000265489">
    <property type="component" value="Unassembled WGS sequence"/>
</dbReference>
<evidence type="ECO:0000313" key="2">
    <source>
        <dbReference type="Proteomes" id="UP000265489"/>
    </source>
</evidence>
<dbReference type="AlphaFoldDB" id="A0A395W958"/>
<proteinExistence type="predicted"/>
<reference evidence="1 2" key="1">
    <citation type="submission" date="2018-08" db="EMBL/GenBank/DDBJ databases">
        <title>A genome reference for cultivated species of the human gut microbiota.</title>
        <authorList>
            <person name="Zou Y."/>
            <person name="Xue W."/>
            <person name="Luo G."/>
        </authorList>
    </citation>
    <scope>NUCLEOTIDE SEQUENCE [LARGE SCALE GENOMIC DNA]</scope>
    <source>
        <strain evidence="1 2">AF15-20</strain>
    </source>
</reference>